<accession>A0A2P6N8W1</accession>
<name>A0A2P6N8W1_9EUKA</name>
<feature type="region of interest" description="Disordered" evidence="1">
    <location>
        <begin position="43"/>
        <end position="73"/>
    </location>
</feature>
<organism evidence="2 3">
    <name type="scientific">Planoprotostelium fungivorum</name>
    <dbReference type="NCBI Taxonomy" id="1890364"/>
    <lineage>
        <taxon>Eukaryota</taxon>
        <taxon>Amoebozoa</taxon>
        <taxon>Evosea</taxon>
        <taxon>Variosea</taxon>
        <taxon>Cavosteliida</taxon>
        <taxon>Cavosteliaceae</taxon>
        <taxon>Planoprotostelium</taxon>
    </lineage>
</organism>
<dbReference type="EMBL" id="MDYQ01000150">
    <property type="protein sequence ID" value="PRP80398.1"/>
    <property type="molecule type" value="Genomic_DNA"/>
</dbReference>
<feature type="region of interest" description="Disordered" evidence="1">
    <location>
        <begin position="95"/>
        <end position="184"/>
    </location>
</feature>
<sequence length="393" mass="46251">MMEDSLSLIWTLNASLCQIAQRIDAHLLDLERMSSHAYLLLHPKKKKKETPQSVSKPIVSQEPEHVEEKNTRTDDLKSLLSQMDALLNKSWKVRGETAQHLPSHSSMEAGKREEKVNKGKPITKPKEREEPPKSTSSLEYPESFKRQLKEYHQLESTREENAWSEQSMERFRKRLSPREAGKEEDTMTPWLVMYKRYQSLHSVVTSLPREYSHGGMSLTDVYRSWCISQMALQTNSQLLKEYHKTQRKTTEEHDTDYAAHLSRCLKKMTIPATSKTKETKKEKKRDKDGTLWLREDVMRDVTEKPIVTPAGTKRHFTFKNRKELIDVVRWRHRVQWEILRLHLLNHLSKIQSQLSEEWEGEGGRERDLLVLHDTVIKCMERHSFFLAVPEEEE</sequence>
<dbReference type="InParanoid" id="A0A2P6N8W1"/>
<dbReference type="AlphaFoldDB" id="A0A2P6N8W1"/>
<gene>
    <name evidence="2" type="ORF">PROFUN_11944</name>
</gene>
<evidence type="ECO:0000313" key="3">
    <source>
        <dbReference type="Proteomes" id="UP000241769"/>
    </source>
</evidence>
<comment type="caution">
    <text evidence="2">The sequence shown here is derived from an EMBL/GenBank/DDBJ whole genome shotgun (WGS) entry which is preliminary data.</text>
</comment>
<feature type="compositionally biased region" description="Basic and acidic residues" evidence="1">
    <location>
        <begin position="62"/>
        <end position="73"/>
    </location>
</feature>
<evidence type="ECO:0000313" key="2">
    <source>
        <dbReference type="EMBL" id="PRP80398.1"/>
    </source>
</evidence>
<keyword evidence="3" id="KW-1185">Reference proteome</keyword>
<proteinExistence type="predicted"/>
<reference evidence="2 3" key="1">
    <citation type="journal article" date="2018" name="Genome Biol. Evol.">
        <title>Multiple Roots of Fruiting Body Formation in Amoebozoa.</title>
        <authorList>
            <person name="Hillmann F."/>
            <person name="Forbes G."/>
            <person name="Novohradska S."/>
            <person name="Ferling I."/>
            <person name="Riege K."/>
            <person name="Groth M."/>
            <person name="Westermann M."/>
            <person name="Marz M."/>
            <person name="Spaller T."/>
            <person name="Winckler T."/>
            <person name="Schaap P."/>
            <person name="Glockner G."/>
        </authorList>
    </citation>
    <scope>NUCLEOTIDE SEQUENCE [LARGE SCALE GENOMIC DNA]</scope>
    <source>
        <strain evidence="2 3">Jena</strain>
    </source>
</reference>
<evidence type="ECO:0000256" key="1">
    <source>
        <dbReference type="SAM" id="MobiDB-lite"/>
    </source>
</evidence>
<protein>
    <submittedName>
        <fullName evidence="2">Uncharacterized protein</fullName>
    </submittedName>
</protein>
<dbReference type="Proteomes" id="UP000241769">
    <property type="component" value="Unassembled WGS sequence"/>
</dbReference>
<feature type="compositionally biased region" description="Basic and acidic residues" evidence="1">
    <location>
        <begin position="142"/>
        <end position="161"/>
    </location>
</feature>